<dbReference type="Pfam" id="PF19654">
    <property type="entry name" value="DUF6157"/>
    <property type="match status" value="1"/>
</dbReference>
<keyword evidence="2" id="KW-1185">Reference proteome</keyword>
<gene>
    <name evidence="1" type="ORF">IDH44_06750</name>
</gene>
<comment type="caution">
    <text evidence="1">The sequence shown here is derived from an EMBL/GenBank/DDBJ whole genome shotgun (WGS) entry which is preliminary data.</text>
</comment>
<dbReference type="Proteomes" id="UP000621560">
    <property type="component" value="Unassembled WGS sequence"/>
</dbReference>
<sequence length="130" mass="14580">MVAEDCSAIAAEIPAAKGDKVTAAVRQYQLIAEHPYRYTSDDVLFQVHAERHEFPAQEWGAAREQYFAKGQACFRASPLGKRYGWGIHADEEGRLALYGVETMDYDRLASDPELKVLRAMRSKRKAASSD</sequence>
<organism evidence="1 2">
    <name type="scientific">Paenibacillus sabuli</name>
    <dbReference type="NCBI Taxonomy" id="2772509"/>
    <lineage>
        <taxon>Bacteria</taxon>
        <taxon>Bacillati</taxon>
        <taxon>Bacillota</taxon>
        <taxon>Bacilli</taxon>
        <taxon>Bacillales</taxon>
        <taxon>Paenibacillaceae</taxon>
        <taxon>Paenibacillus</taxon>
    </lineage>
</organism>
<name>A0A927BQI7_9BACL</name>
<protein>
    <submittedName>
        <fullName evidence="1">Uncharacterized protein</fullName>
    </submittedName>
</protein>
<proteinExistence type="predicted"/>
<evidence type="ECO:0000313" key="2">
    <source>
        <dbReference type="Proteomes" id="UP000621560"/>
    </source>
</evidence>
<dbReference type="AlphaFoldDB" id="A0A927BQI7"/>
<evidence type="ECO:0000313" key="1">
    <source>
        <dbReference type="EMBL" id="MBD2844886.1"/>
    </source>
</evidence>
<dbReference type="EMBL" id="JACXIZ010000012">
    <property type="protein sequence ID" value="MBD2844886.1"/>
    <property type="molecule type" value="Genomic_DNA"/>
</dbReference>
<accession>A0A927BQI7</accession>
<reference evidence="1" key="1">
    <citation type="submission" date="2020-09" db="EMBL/GenBank/DDBJ databases">
        <title>A novel bacterium of genus Paenibacillus, isolated from South China Sea.</title>
        <authorList>
            <person name="Huang H."/>
            <person name="Mo K."/>
            <person name="Hu Y."/>
        </authorList>
    </citation>
    <scope>NUCLEOTIDE SEQUENCE</scope>
    <source>
        <strain evidence="1">IB182496</strain>
    </source>
</reference>
<dbReference type="InterPro" id="IPR046155">
    <property type="entry name" value="DUF6157"/>
</dbReference>